<dbReference type="Pfam" id="PF00248">
    <property type="entry name" value="Aldo_ket_red"/>
    <property type="match status" value="1"/>
</dbReference>
<dbReference type="GO" id="GO:0005829">
    <property type="term" value="C:cytosol"/>
    <property type="evidence" value="ECO:0007669"/>
    <property type="project" value="UniProtKB-ARBA"/>
</dbReference>
<sequence length="327" mass="37825">MEYKRLGSTGIKISPLVLGTMQFGWRVEKEESFEIMDKALELGINCFDTADIYSYWADNSYPGRTEEIIGEWLKDRSVREDLILATKVRGAMSKDINNQGLSRRHIWQAIRGSLKRLQTEWIDLYQIHSFDNDTEIEETLHALNLLVEKGLVNYIGASNIHPWMLVESFWVSEKNGYVRFETVQPPYSIVRRMLVEHQMYHVIKKYNLGVISYSPLAGGFLSGKYSRNSPLPETPRSESVKKRYFTEHRLKILETVEEIAKNKEVTVAQVALAWILTKDFITAPIIGVNSVEQLESNMVALEIKFDQDEIKRLDEVSDWIPAYEAIR</sequence>
<protein>
    <submittedName>
        <fullName evidence="3">Aldo/keto reductase</fullName>
    </submittedName>
</protein>
<dbReference type="EMBL" id="CP084166">
    <property type="protein sequence ID" value="UJG41830.1"/>
    <property type="molecule type" value="Genomic_DNA"/>
</dbReference>
<dbReference type="PANTHER" id="PTHR43364">
    <property type="entry name" value="NADH-SPECIFIC METHYLGLYOXAL REDUCTASE-RELATED"/>
    <property type="match status" value="1"/>
</dbReference>
<dbReference type="InterPro" id="IPR023210">
    <property type="entry name" value="NADP_OxRdtase_dom"/>
</dbReference>
<reference evidence="3" key="1">
    <citation type="journal article" date="2022" name="Nat. Microbiol.">
        <title>Unique mobile elements and scalable gene flow at the prokaryote-eukaryote boundary revealed by circularized Asgard archaea genomes.</title>
        <authorList>
            <person name="Wu F."/>
            <person name="Speth D.R."/>
            <person name="Philosof A."/>
            <person name="Cremiere A."/>
            <person name="Narayanan A."/>
            <person name="Barco R.A."/>
            <person name="Connon S.A."/>
            <person name="Amend J.P."/>
            <person name="Antoshechkin I.A."/>
            <person name="Orphan V.J."/>
        </authorList>
    </citation>
    <scope>NUCLEOTIDE SEQUENCE</scope>
    <source>
        <strain evidence="3">PM71</strain>
    </source>
</reference>
<dbReference type="GO" id="GO:0016491">
    <property type="term" value="F:oxidoreductase activity"/>
    <property type="evidence" value="ECO:0007669"/>
    <property type="project" value="UniProtKB-KW"/>
</dbReference>
<dbReference type="CDD" id="cd19081">
    <property type="entry name" value="AKR_AKR9C1"/>
    <property type="match status" value="1"/>
</dbReference>
<organism evidence="3">
    <name type="scientific">Candidatus Heimdallarchaeum aukensis</name>
    <dbReference type="NCBI Taxonomy" id="2876573"/>
    <lineage>
        <taxon>Archaea</taxon>
        <taxon>Promethearchaeati</taxon>
        <taxon>Candidatus Heimdallarchaeota</taxon>
        <taxon>Candidatus Heimdallarchaeia (ex Rinke et al. 2021) (nom. nud.)</taxon>
        <taxon>Candidatus Heimdallarchaeales</taxon>
        <taxon>Candidatus Heimdallarchaeaceae</taxon>
        <taxon>Candidatus Heimdallarchaeum</taxon>
    </lineage>
</organism>
<name>A0A9Y1FLX5_9ARCH</name>
<dbReference type="PANTHER" id="PTHR43364:SF4">
    <property type="entry name" value="NAD(P)-LINKED OXIDOREDUCTASE SUPERFAMILY PROTEIN"/>
    <property type="match status" value="1"/>
</dbReference>
<accession>A0A9Y1FLX5</accession>
<dbReference type="Gene3D" id="3.20.20.100">
    <property type="entry name" value="NADP-dependent oxidoreductase domain"/>
    <property type="match status" value="1"/>
</dbReference>
<dbReference type="FunFam" id="3.20.20.100:FF:000004">
    <property type="entry name" value="Oxidoreductase, aldo/keto reductase"/>
    <property type="match status" value="1"/>
</dbReference>
<dbReference type="InterPro" id="IPR050523">
    <property type="entry name" value="AKR_Detox_Biosynth"/>
</dbReference>
<feature type="domain" description="NADP-dependent oxidoreductase" evidence="2">
    <location>
        <begin position="15"/>
        <end position="317"/>
    </location>
</feature>
<evidence type="ECO:0000259" key="2">
    <source>
        <dbReference type="Pfam" id="PF00248"/>
    </source>
</evidence>
<dbReference type="SUPFAM" id="SSF51430">
    <property type="entry name" value="NAD(P)-linked oxidoreductase"/>
    <property type="match status" value="1"/>
</dbReference>
<keyword evidence="1" id="KW-0560">Oxidoreductase</keyword>
<evidence type="ECO:0000256" key="1">
    <source>
        <dbReference type="ARBA" id="ARBA00023002"/>
    </source>
</evidence>
<proteinExistence type="predicted"/>
<dbReference type="Proteomes" id="UP001201020">
    <property type="component" value="Chromosome"/>
</dbReference>
<dbReference type="AlphaFoldDB" id="A0A9Y1FLX5"/>
<gene>
    <name evidence="3" type="ORF">K9W45_05045</name>
</gene>
<dbReference type="InterPro" id="IPR036812">
    <property type="entry name" value="NAD(P)_OxRdtase_dom_sf"/>
</dbReference>
<evidence type="ECO:0000313" key="3">
    <source>
        <dbReference type="EMBL" id="UJG41830.1"/>
    </source>
</evidence>